<evidence type="ECO:0000256" key="1">
    <source>
        <dbReference type="SAM" id="MobiDB-lite"/>
    </source>
</evidence>
<evidence type="ECO:0000313" key="3">
    <source>
        <dbReference type="Proteomes" id="UP000316714"/>
    </source>
</evidence>
<dbReference type="EMBL" id="SIHJ01000001">
    <property type="protein sequence ID" value="TWT37727.1"/>
    <property type="molecule type" value="Genomic_DNA"/>
</dbReference>
<organism evidence="2 3">
    <name type="scientific">Posidoniimonas corsicana</name>
    <dbReference type="NCBI Taxonomy" id="1938618"/>
    <lineage>
        <taxon>Bacteria</taxon>
        <taxon>Pseudomonadati</taxon>
        <taxon>Planctomycetota</taxon>
        <taxon>Planctomycetia</taxon>
        <taxon>Pirellulales</taxon>
        <taxon>Lacipirellulaceae</taxon>
        <taxon>Posidoniimonas</taxon>
    </lineage>
</organism>
<dbReference type="SUPFAM" id="SSF48371">
    <property type="entry name" value="ARM repeat"/>
    <property type="match status" value="1"/>
</dbReference>
<sequence>MLALGVVVVLGGWSISRRYVAGGITARAMKNPATSRSAISELAQLGDSALSALLDAAVSDDREVAIPARAELEAMLARWAAGRPASFESRCSRVIRGVTHREPLLTPSGRVWARRLGDQALRLIDPHQAGEDSGLLSDVERLFAVSQQTSQYPDQPLRARSIRTVRVSPPRRAPASVAASPNPPVQQAPLAAPAEGSVAAPPLTAAAPAPQLDSPLPAAEPIPSEPTAVATGPASLDWRPPAQAAGEPTEPRRLVQSDTTPDASTVPASPTQPGLSAEVIALLEGDDRDKLQLVEQLLRGEHENAAAILLRLAKDPAPRVRLSAISALGSSPNPRLTEAAYRLAVHDEDPKVARLASELQKLLR</sequence>
<dbReference type="Proteomes" id="UP000316714">
    <property type="component" value="Unassembled WGS sequence"/>
</dbReference>
<protein>
    <recommendedName>
        <fullName evidence="4">HEAT repeat protein</fullName>
    </recommendedName>
</protein>
<reference evidence="2 3" key="1">
    <citation type="submission" date="2019-02" db="EMBL/GenBank/DDBJ databases">
        <title>Deep-cultivation of Planctomycetes and their phenomic and genomic characterization uncovers novel biology.</title>
        <authorList>
            <person name="Wiegand S."/>
            <person name="Jogler M."/>
            <person name="Boedeker C."/>
            <person name="Pinto D."/>
            <person name="Vollmers J."/>
            <person name="Rivas-Marin E."/>
            <person name="Kohn T."/>
            <person name="Peeters S.H."/>
            <person name="Heuer A."/>
            <person name="Rast P."/>
            <person name="Oberbeckmann S."/>
            <person name="Bunk B."/>
            <person name="Jeske O."/>
            <person name="Meyerdierks A."/>
            <person name="Storesund J.E."/>
            <person name="Kallscheuer N."/>
            <person name="Luecker S."/>
            <person name="Lage O.M."/>
            <person name="Pohl T."/>
            <person name="Merkel B.J."/>
            <person name="Hornburger P."/>
            <person name="Mueller R.-W."/>
            <person name="Bruemmer F."/>
            <person name="Labrenz M."/>
            <person name="Spormann A.M."/>
            <person name="Op Den Camp H."/>
            <person name="Overmann J."/>
            <person name="Amann R."/>
            <person name="Jetten M.S.M."/>
            <person name="Mascher T."/>
            <person name="Medema M.H."/>
            <person name="Devos D.P."/>
            <person name="Kaster A.-K."/>
            <person name="Ovreas L."/>
            <person name="Rohde M."/>
            <person name="Galperin M.Y."/>
            <person name="Jogler C."/>
        </authorList>
    </citation>
    <scope>NUCLEOTIDE SEQUENCE [LARGE SCALE GENOMIC DNA]</scope>
    <source>
        <strain evidence="2 3">KOR34</strain>
    </source>
</reference>
<proteinExistence type="predicted"/>
<comment type="caution">
    <text evidence="2">The sequence shown here is derived from an EMBL/GenBank/DDBJ whole genome shotgun (WGS) entry which is preliminary data.</text>
</comment>
<dbReference type="InterPro" id="IPR016024">
    <property type="entry name" value="ARM-type_fold"/>
</dbReference>
<dbReference type="RefSeq" id="WP_146565040.1">
    <property type="nucleotide sequence ID" value="NZ_SIHJ01000001.1"/>
</dbReference>
<keyword evidence="3" id="KW-1185">Reference proteome</keyword>
<dbReference type="Gene3D" id="1.25.10.10">
    <property type="entry name" value="Leucine-rich Repeat Variant"/>
    <property type="match status" value="1"/>
</dbReference>
<evidence type="ECO:0008006" key="4">
    <source>
        <dbReference type="Google" id="ProtNLM"/>
    </source>
</evidence>
<dbReference type="InterPro" id="IPR011989">
    <property type="entry name" value="ARM-like"/>
</dbReference>
<accession>A0A5C5VI97</accession>
<gene>
    <name evidence="2" type="ORF">KOR34_26900</name>
</gene>
<feature type="region of interest" description="Disordered" evidence="1">
    <location>
        <begin position="147"/>
        <end position="273"/>
    </location>
</feature>
<dbReference type="OrthoDB" id="3699606at2"/>
<dbReference type="AlphaFoldDB" id="A0A5C5VI97"/>
<evidence type="ECO:0000313" key="2">
    <source>
        <dbReference type="EMBL" id="TWT37727.1"/>
    </source>
</evidence>
<feature type="compositionally biased region" description="Polar residues" evidence="1">
    <location>
        <begin position="256"/>
        <end position="273"/>
    </location>
</feature>
<feature type="compositionally biased region" description="Low complexity" evidence="1">
    <location>
        <begin position="187"/>
        <end position="210"/>
    </location>
</feature>
<feature type="compositionally biased region" description="Low complexity" evidence="1">
    <location>
        <begin position="165"/>
        <end position="180"/>
    </location>
</feature>
<name>A0A5C5VI97_9BACT</name>